<keyword evidence="3" id="KW-1185">Reference proteome</keyword>
<protein>
    <submittedName>
        <fullName evidence="2">Uncharacterized protein</fullName>
    </submittedName>
</protein>
<accession>A0AAP0I7I2</accession>
<organism evidence="2 3">
    <name type="scientific">Stephania japonica</name>
    <dbReference type="NCBI Taxonomy" id="461633"/>
    <lineage>
        <taxon>Eukaryota</taxon>
        <taxon>Viridiplantae</taxon>
        <taxon>Streptophyta</taxon>
        <taxon>Embryophyta</taxon>
        <taxon>Tracheophyta</taxon>
        <taxon>Spermatophyta</taxon>
        <taxon>Magnoliopsida</taxon>
        <taxon>Ranunculales</taxon>
        <taxon>Menispermaceae</taxon>
        <taxon>Menispermoideae</taxon>
        <taxon>Cissampelideae</taxon>
        <taxon>Stephania</taxon>
    </lineage>
</organism>
<gene>
    <name evidence="2" type="ORF">Sjap_018142</name>
</gene>
<proteinExistence type="predicted"/>
<evidence type="ECO:0000313" key="2">
    <source>
        <dbReference type="EMBL" id="KAK9110082.1"/>
    </source>
</evidence>
<evidence type="ECO:0000313" key="3">
    <source>
        <dbReference type="Proteomes" id="UP001417504"/>
    </source>
</evidence>
<name>A0AAP0I7I2_9MAGN</name>
<dbReference type="EMBL" id="JBBNAE010000007">
    <property type="protein sequence ID" value="KAK9110082.1"/>
    <property type="molecule type" value="Genomic_DNA"/>
</dbReference>
<feature type="region of interest" description="Disordered" evidence="1">
    <location>
        <begin position="39"/>
        <end position="123"/>
    </location>
</feature>
<comment type="caution">
    <text evidence="2">The sequence shown here is derived from an EMBL/GenBank/DDBJ whole genome shotgun (WGS) entry which is preliminary data.</text>
</comment>
<dbReference type="Proteomes" id="UP001417504">
    <property type="component" value="Unassembled WGS sequence"/>
</dbReference>
<sequence>MFSLVIPSVASTMVDYVLAYQIGSASWDLTQTMSKHLAISERASHKSRGASLSEKRSRERDFDEEEKTDNRVGRGTRGLQRGGDGGQQRGTRAKRTTKMNEGVSKRSRRTLERDEGASTRSEQ</sequence>
<dbReference type="AlphaFoldDB" id="A0AAP0I7I2"/>
<reference evidence="2 3" key="1">
    <citation type="submission" date="2024-01" db="EMBL/GenBank/DDBJ databases">
        <title>Genome assemblies of Stephania.</title>
        <authorList>
            <person name="Yang L."/>
        </authorList>
    </citation>
    <scope>NUCLEOTIDE SEQUENCE [LARGE SCALE GENOMIC DNA]</scope>
    <source>
        <strain evidence="2">QJT</strain>
        <tissue evidence="2">Leaf</tissue>
    </source>
</reference>
<evidence type="ECO:0000256" key="1">
    <source>
        <dbReference type="SAM" id="MobiDB-lite"/>
    </source>
</evidence>
<feature type="compositionally biased region" description="Basic and acidic residues" evidence="1">
    <location>
        <begin position="109"/>
        <end position="123"/>
    </location>
</feature>